<gene>
    <name evidence="1" type="ORF">V1525DRAFT_354468</name>
</gene>
<comment type="caution">
    <text evidence="1">The sequence shown here is derived from an EMBL/GenBank/DDBJ whole genome shotgun (WGS) entry which is preliminary data.</text>
</comment>
<organism evidence="1 2">
    <name type="scientific">Lipomyces kononenkoae</name>
    <name type="common">Yeast</name>
    <dbReference type="NCBI Taxonomy" id="34357"/>
    <lineage>
        <taxon>Eukaryota</taxon>
        <taxon>Fungi</taxon>
        <taxon>Dikarya</taxon>
        <taxon>Ascomycota</taxon>
        <taxon>Saccharomycotina</taxon>
        <taxon>Lipomycetes</taxon>
        <taxon>Lipomycetales</taxon>
        <taxon>Lipomycetaceae</taxon>
        <taxon>Lipomyces</taxon>
    </lineage>
</organism>
<sequence>MSGRFVRASKYRHVYGQPTKKEQCYENVRVSNNAWDSNLIKVNPLYLSVNWNASGGGAFAVIPLSERGKIPDQIPLFRGHTAAVLDTDWNPFDDHVIASGSEDSKVGIWKVPENYSVLREQGDSITDVQPAAKLSGHTRKVGHVQFHPVANNVLASSSGDYTVKFWDIEAGKAKTTLKHNDMVVSMSFNYIGSLIATTSRDKKIRIWDPRSEKVVVEGPGHAGAKNQRVVWMGEHDRIATTGFSRMSDRQVGIWDTTDIKKGPIGDFYMLDSSAGICMPFYDAGTKCLYLAGKGDGNIRYFEYDNDELFPLSEYKSAEPQRGLAFMPKRGISVHDNEVVRAYKTVHDSLIEPIQFIVPRRAENFQADIYPDCPSGEPAISAAEWFDGKDAAPKLINLESVYDGVEPIVVDGTIPRSAPVQEVAQPVPPAAIEPVKQESKPTPAPAATYTAPEKDLDKILSTPKVDDMLTKASEADDAPVPAALAKEESSWEAEDADKPVVETVKPELKEAIPEAAPESAPESTQPAATISADEPVTEPAAEPAPKPTGAGALVARKLETLHNHFTDVKETLDSYEQRFAEMIAFNAKELDARDTRIGFLEQEIEKLKGLLIGKNAETVEETTVEVNGKKEDGLEANDEAVAEAADETAEPAADN</sequence>
<accession>A0ACC3TB95</accession>
<evidence type="ECO:0000313" key="1">
    <source>
        <dbReference type="EMBL" id="KAK9240157.1"/>
    </source>
</evidence>
<protein>
    <submittedName>
        <fullName evidence="1">Uncharacterized protein</fullName>
    </submittedName>
</protein>
<proteinExistence type="predicted"/>
<dbReference type="EMBL" id="MU971341">
    <property type="protein sequence ID" value="KAK9240157.1"/>
    <property type="molecule type" value="Genomic_DNA"/>
</dbReference>
<reference evidence="2" key="1">
    <citation type="journal article" date="2024" name="Front. Bioeng. Biotechnol.">
        <title>Genome-scale model development and genomic sequencing of the oleaginous clade Lipomyces.</title>
        <authorList>
            <person name="Czajka J.J."/>
            <person name="Han Y."/>
            <person name="Kim J."/>
            <person name="Mondo S.J."/>
            <person name="Hofstad B.A."/>
            <person name="Robles A."/>
            <person name="Haridas S."/>
            <person name="Riley R."/>
            <person name="LaButti K."/>
            <person name="Pangilinan J."/>
            <person name="Andreopoulos W."/>
            <person name="Lipzen A."/>
            <person name="Yan J."/>
            <person name="Wang M."/>
            <person name="Ng V."/>
            <person name="Grigoriev I.V."/>
            <person name="Spatafora J.W."/>
            <person name="Magnuson J.K."/>
            <person name="Baker S.E."/>
            <person name="Pomraning K.R."/>
        </authorList>
    </citation>
    <scope>NUCLEOTIDE SEQUENCE [LARGE SCALE GENOMIC DNA]</scope>
    <source>
        <strain evidence="2">CBS 7786</strain>
    </source>
</reference>
<evidence type="ECO:0000313" key="2">
    <source>
        <dbReference type="Proteomes" id="UP001433508"/>
    </source>
</evidence>
<name>A0ACC3TB95_LIPKO</name>
<keyword evidence="2" id="KW-1185">Reference proteome</keyword>
<dbReference type="Proteomes" id="UP001433508">
    <property type="component" value="Unassembled WGS sequence"/>
</dbReference>